<dbReference type="GO" id="GO:0080030">
    <property type="term" value="F:methyl indole-3-acetate esterase activity"/>
    <property type="evidence" value="ECO:0007669"/>
    <property type="project" value="TreeGrafter"/>
</dbReference>
<gene>
    <name evidence="5" type="ORF">EZV62_027072</name>
</gene>
<dbReference type="PANTHER" id="PTHR10992:SF1066">
    <property type="entry name" value="METHYL JASMONATE ESTERASE 1"/>
    <property type="match status" value="1"/>
</dbReference>
<dbReference type="GO" id="GO:0046872">
    <property type="term" value="F:metal ion binding"/>
    <property type="evidence" value="ECO:0007669"/>
    <property type="project" value="UniProtKB-KW"/>
</dbReference>
<dbReference type="GO" id="GO:0016491">
    <property type="term" value="F:oxidoreductase activity"/>
    <property type="evidence" value="ECO:0007669"/>
    <property type="project" value="UniProtKB-KW"/>
</dbReference>
<dbReference type="AlphaFoldDB" id="A0A5C7GSS8"/>
<evidence type="ECO:0000259" key="4">
    <source>
        <dbReference type="PROSITE" id="PS51471"/>
    </source>
</evidence>
<dbReference type="InterPro" id="IPR045889">
    <property type="entry name" value="MES/HNL"/>
</dbReference>
<keyword evidence="2 3" id="KW-0408">Iron</keyword>
<dbReference type="Pfam" id="PF03171">
    <property type="entry name" value="2OG-FeII_Oxy"/>
    <property type="match status" value="1"/>
</dbReference>
<dbReference type="OrthoDB" id="10357113at2759"/>
<proteinExistence type="inferred from homology"/>
<keyword evidence="3" id="KW-0560">Oxidoreductase</keyword>
<reference evidence="6" key="1">
    <citation type="journal article" date="2019" name="Gigascience">
        <title>De novo genome assembly of the endangered Acer yangbiense, a plant species with extremely small populations endemic to Yunnan Province, China.</title>
        <authorList>
            <person name="Yang J."/>
            <person name="Wariss H.M."/>
            <person name="Tao L."/>
            <person name="Zhang R."/>
            <person name="Yun Q."/>
            <person name="Hollingsworth P."/>
            <person name="Dao Z."/>
            <person name="Luo G."/>
            <person name="Guo H."/>
            <person name="Ma Y."/>
            <person name="Sun W."/>
        </authorList>
    </citation>
    <scope>NUCLEOTIDE SEQUENCE [LARGE SCALE GENOMIC DNA]</scope>
    <source>
        <strain evidence="6">cv. Malutang</strain>
    </source>
</reference>
<dbReference type="SUPFAM" id="SSF53474">
    <property type="entry name" value="alpha/beta-Hydrolases"/>
    <property type="match status" value="1"/>
</dbReference>
<evidence type="ECO:0000313" key="5">
    <source>
        <dbReference type="EMBL" id="TXG47778.1"/>
    </source>
</evidence>
<dbReference type="Proteomes" id="UP000323000">
    <property type="component" value="Chromosome 13"/>
</dbReference>
<dbReference type="InterPro" id="IPR026992">
    <property type="entry name" value="DIOX_N"/>
</dbReference>
<dbReference type="GO" id="GO:0009696">
    <property type="term" value="P:salicylic acid metabolic process"/>
    <property type="evidence" value="ECO:0007669"/>
    <property type="project" value="TreeGrafter"/>
</dbReference>
<dbReference type="Gene3D" id="2.60.120.330">
    <property type="entry name" value="B-lactam Antibiotic, Isopenicillin N Synthase, Chain"/>
    <property type="match status" value="1"/>
</dbReference>
<keyword evidence="6" id="KW-1185">Reference proteome</keyword>
<dbReference type="Pfam" id="PF12697">
    <property type="entry name" value="Abhydrolase_6"/>
    <property type="match status" value="1"/>
</dbReference>
<evidence type="ECO:0000313" key="6">
    <source>
        <dbReference type="Proteomes" id="UP000323000"/>
    </source>
</evidence>
<dbReference type="Pfam" id="PF14226">
    <property type="entry name" value="DIOX_N"/>
    <property type="match status" value="1"/>
</dbReference>
<evidence type="ECO:0000256" key="3">
    <source>
        <dbReference type="RuleBase" id="RU003682"/>
    </source>
</evidence>
<dbReference type="SUPFAM" id="SSF51197">
    <property type="entry name" value="Clavaminate synthase-like"/>
    <property type="match status" value="1"/>
</dbReference>
<dbReference type="InterPro" id="IPR029058">
    <property type="entry name" value="AB_hydrolase_fold"/>
</dbReference>
<dbReference type="InterPro" id="IPR027443">
    <property type="entry name" value="IPNS-like_sf"/>
</dbReference>
<dbReference type="GO" id="GO:0080031">
    <property type="term" value="F:methyl salicylate esterase activity"/>
    <property type="evidence" value="ECO:0007669"/>
    <property type="project" value="TreeGrafter"/>
</dbReference>
<dbReference type="GO" id="GO:0080032">
    <property type="term" value="F:methyl jasmonate esterase activity"/>
    <property type="evidence" value="ECO:0007669"/>
    <property type="project" value="TreeGrafter"/>
</dbReference>
<organism evidence="5 6">
    <name type="scientific">Acer yangbiense</name>
    <dbReference type="NCBI Taxonomy" id="1000413"/>
    <lineage>
        <taxon>Eukaryota</taxon>
        <taxon>Viridiplantae</taxon>
        <taxon>Streptophyta</taxon>
        <taxon>Embryophyta</taxon>
        <taxon>Tracheophyta</taxon>
        <taxon>Spermatophyta</taxon>
        <taxon>Magnoliopsida</taxon>
        <taxon>eudicotyledons</taxon>
        <taxon>Gunneridae</taxon>
        <taxon>Pentapetalae</taxon>
        <taxon>rosids</taxon>
        <taxon>malvids</taxon>
        <taxon>Sapindales</taxon>
        <taxon>Sapindaceae</taxon>
        <taxon>Hippocastanoideae</taxon>
        <taxon>Acereae</taxon>
        <taxon>Acer</taxon>
    </lineage>
</organism>
<name>A0A5C7GSS8_9ROSI</name>
<dbReference type="InterPro" id="IPR044861">
    <property type="entry name" value="IPNS-like_FE2OG_OXY"/>
</dbReference>
<keyword evidence="1 3" id="KW-0479">Metal-binding</keyword>
<accession>A0A5C7GSS8</accession>
<evidence type="ECO:0000256" key="1">
    <source>
        <dbReference type="ARBA" id="ARBA00022723"/>
    </source>
</evidence>
<dbReference type="FunFam" id="3.40.50.1820:FF:000051">
    <property type="entry name" value="(S)-hydroxynitrile lyase"/>
    <property type="match status" value="1"/>
</dbReference>
<comment type="similarity">
    <text evidence="3">Belongs to the iron/ascorbate-dependent oxidoreductase family.</text>
</comment>
<dbReference type="InterPro" id="IPR005123">
    <property type="entry name" value="Oxoglu/Fe-dep_dioxygenase_dom"/>
</dbReference>
<dbReference type="EMBL" id="VAHF01000013">
    <property type="protein sequence ID" value="TXG47778.1"/>
    <property type="molecule type" value="Genomic_DNA"/>
</dbReference>
<feature type="domain" description="Fe2OG dioxygenase" evidence="4">
    <location>
        <begin position="419"/>
        <end position="493"/>
    </location>
</feature>
<dbReference type="PANTHER" id="PTHR10992">
    <property type="entry name" value="METHYLESTERASE FAMILY MEMBER"/>
    <property type="match status" value="1"/>
</dbReference>
<dbReference type="Gene3D" id="3.40.50.1820">
    <property type="entry name" value="alpha/beta hydrolase"/>
    <property type="match status" value="1"/>
</dbReference>
<dbReference type="PROSITE" id="PS51471">
    <property type="entry name" value="FE2OG_OXY"/>
    <property type="match status" value="1"/>
</dbReference>
<comment type="caution">
    <text evidence="5">The sequence shown here is derived from an EMBL/GenBank/DDBJ whole genome shotgun (WGS) entry which is preliminary data.</text>
</comment>
<protein>
    <recommendedName>
        <fullName evidence="4">Fe2OG dioxygenase domain-containing protein</fullName>
    </recommendedName>
</protein>
<evidence type="ECO:0000256" key="2">
    <source>
        <dbReference type="ARBA" id="ARBA00023004"/>
    </source>
</evidence>
<sequence length="493" mass="55536">MHFVLVHGACHGAWCWYKVATLLKTAGHRVTALDMAASGTHPSQLHDIPSMSDYFKPLMEFMASLPPEERVILVGHSMGGYCISAAMESFPHKVSVAVFCTAFMPSPDLTFTTLSAEHNRRLDSLMDTAITFANGPNNQPTSFLFGPDFMLSKFYQLSPPEDLTLALLLARPHPMYSDEAMLNKAMALTKDKYGSVHRVYIVCDQDNILQEDFQRWMIENNPTDDVKLISGSDHMTMFSKPKELSNNGNKSNFVCQLANRLLTSVPPRYVHHDQDPPIKSLNSSSPKVPVIDMQRLLSDDFKDSELHKLDCACKEWGFFQLINHEVSCCLVEKFKSEIGDFFKLPIEEKNKYKQQEGDVEGYGNAFVVSEEQKLDWGDMLEILEAYSAELKSLNLKILRLMAQSLRMEENDMAVLFEEGWQSMRMNYYPPCPQPELAVGLCPHSDGSAITILLQISEVEGLQIRKDGMWIPVKPLPNAFIINIGDALEVVAIP</sequence>
<dbReference type="InterPro" id="IPR000073">
    <property type="entry name" value="AB_hydrolase_1"/>
</dbReference>
<dbReference type="GO" id="GO:0009694">
    <property type="term" value="P:jasmonic acid metabolic process"/>
    <property type="evidence" value="ECO:0007669"/>
    <property type="project" value="TreeGrafter"/>
</dbReference>